<dbReference type="InterPro" id="IPR050194">
    <property type="entry name" value="Glycosyltransferase_grp1"/>
</dbReference>
<proteinExistence type="predicted"/>
<dbReference type="RefSeq" id="WP_310096995.1">
    <property type="nucleotide sequence ID" value="NZ_JAVDUU010000003.1"/>
</dbReference>
<protein>
    <submittedName>
        <fullName evidence="3">Glycosyltransferase involved in cell wall biosynthesis</fullName>
    </submittedName>
</protein>
<evidence type="ECO:0000313" key="4">
    <source>
        <dbReference type="Proteomes" id="UP001247620"/>
    </source>
</evidence>
<sequence>MKYPMFKIAFISEHASPLASLGGVDTGGQNVYVSQLAQFLTKHGYHIDIYTRRDDHMQKEVVNWRPGIRVIHVNAGPKKQVPKEELLPYMDEFGTNMLAFMEEQHINYDLIHANFFMSAVVAAQIKETLDIPYVVTFHALGYIRTIYQGSNDRFPPERVDIEKEVARKADYVIAECPQDRDDLLQHYQIEPEKIVIIPCGFSEREFYPINKGLARKFLNLQADVPVLLQLGRMVPRKGVDNVIKGIAKLKMLGKRARLVIVGGEADLDSCPEIARLKKIAAEGDILDDIHFAGRQGRDKLKFYYAAADVFITTPWYEPFGITPLEAMACGTPVIGSNVGGIKYTVIDGETGALVNANDPDQLAEKINELAFDQDKLARLSMNAIKRVNQHFTWESVAHKMSSLYQKMISLNVKNNMIISNSSNKDTKAA</sequence>
<accession>A0ABU1TCR1</accession>
<keyword evidence="4" id="KW-1185">Reference proteome</keyword>
<dbReference type="InterPro" id="IPR001296">
    <property type="entry name" value="Glyco_trans_1"/>
</dbReference>
<feature type="domain" description="Glycosyltransferase subfamily 4-like N-terminal" evidence="2">
    <location>
        <begin position="27"/>
        <end position="201"/>
    </location>
</feature>
<dbReference type="CDD" id="cd03800">
    <property type="entry name" value="GT4_sucrose_synthase"/>
    <property type="match status" value="1"/>
</dbReference>
<dbReference type="Gene3D" id="3.40.50.2000">
    <property type="entry name" value="Glycogen Phosphorylase B"/>
    <property type="match status" value="2"/>
</dbReference>
<name>A0ABU1TCR1_9SPHI</name>
<dbReference type="PANTHER" id="PTHR45947:SF3">
    <property type="entry name" value="SULFOQUINOVOSYL TRANSFERASE SQD2"/>
    <property type="match status" value="1"/>
</dbReference>
<dbReference type="EMBL" id="JAVDUU010000003">
    <property type="protein sequence ID" value="MDR6943180.1"/>
    <property type="molecule type" value="Genomic_DNA"/>
</dbReference>
<evidence type="ECO:0000259" key="2">
    <source>
        <dbReference type="Pfam" id="PF13439"/>
    </source>
</evidence>
<evidence type="ECO:0000259" key="1">
    <source>
        <dbReference type="Pfam" id="PF00534"/>
    </source>
</evidence>
<dbReference type="SUPFAM" id="SSF53756">
    <property type="entry name" value="UDP-Glycosyltransferase/glycogen phosphorylase"/>
    <property type="match status" value="1"/>
</dbReference>
<evidence type="ECO:0000313" key="3">
    <source>
        <dbReference type="EMBL" id="MDR6943180.1"/>
    </source>
</evidence>
<comment type="caution">
    <text evidence="3">The sequence shown here is derived from an EMBL/GenBank/DDBJ whole genome shotgun (WGS) entry which is preliminary data.</text>
</comment>
<dbReference type="Proteomes" id="UP001247620">
    <property type="component" value="Unassembled WGS sequence"/>
</dbReference>
<feature type="domain" description="Glycosyl transferase family 1" evidence="1">
    <location>
        <begin position="215"/>
        <end position="386"/>
    </location>
</feature>
<gene>
    <name evidence="3" type="ORF">J2W55_003033</name>
</gene>
<dbReference type="PANTHER" id="PTHR45947">
    <property type="entry name" value="SULFOQUINOVOSYL TRANSFERASE SQD2"/>
    <property type="match status" value="1"/>
</dbReference>
<dbReference type="InterPro" id="IPR028098">
    <property type="entry name" value="Glyco_trans_4-like_N"/>
</dbReference>
<dbReference type="Pfam" id="PF00534">
    <property type="entry name" value="Glycos_transf_1"/>
    <property type="match status" value="1"/>
</dbReference>
<reference evidence="3 4" key="1">
    <citation type="submission" date="2023-07" db="EMBL/GenBank/DDBJ databases">
        <title>Sorghum-associated microbial communities from plants grown in Nebraska, USA.</title>
        <authorList>
            <person name="Schachtman D."/>
        </authorList>
    </citation>
    <scope>NUCLEOTIDE SEQUENCE [LARGE SCALE GENOMIC DNA]</scope>
    <source>
        <strain evidence="3 4">3262</strain>
    </source>
</reference>
<organism evidence="3 4">
    <name type="scientific">Mucilaginibacter pocheonensis</name>
    <dbReference type="NCBI Taxonomy" id="398050"/>
    <lineage>
        <taxon>Bacteria</taxon>
        <taxon>Pseudomonadati</taxon>
        <taxon>Bacteroidota</taxon>
        <taxon>Sphingobacteriia</taxon>
        <taxon>Sphingobacteriales</taxon>
        <taxon>Sphingobacteriaceae</taxon>
        <taxon>Mucilaginibacter</taxon>
    </lineage>
</organism>
<dbReference type="Pfam" id="PF13439">
    <property type="entry name" value="Glyco_transf_4"/>
    <property type="match status" value="1"/>
</dbReference>